<proteinExistence type="predicted"/>
<keyword evidence="1" id="KW-0472">Membrane</keyword>
<sequence length="99" mass="11764">MKKPLILITVLILIGTFLQLILFATSPKIECSEINHQFYVLLRNSVNQYLILLLIEIPFLLFWFKRDFKKIIVSVLLFTILFLSVFSCYFYAYYQAICK</sequence>
<keyword evidence="1" id="KW-1133">Transmembrane helix</keyword>
<name>A0ABW4H9S8_9FLAO</name>
<gene>
    <name evidence="2" type="ORF">ACFSC2_05160</name>
</gene>
<dbReference type="Proteomes" id="UP001597138">
    <property type="component" value="Unassembled WGS sequence"/>
</dbReference>
<evidence type="ECO:0000313" key="3">
    <source>
        <dbReference type="Proteomes" id="UP001597138"/>
    </source>
</evidence>
<accession>A0ABW4H9S8</accession>
<reference evidence="3" key="1">
    <citation type="journal article" date="2019" name="Int. J. Syst. Evol. Microbiol.">
        <title>The Global Catalogue of Microorganisms (GCM) 10K type strain sequencing project: providing services to taxonomists for standard genome sequencing and annotation.</title>
        <authorList>
            <consortium name="The Broad Institute Genomics Platform"/>
            <consortium name="The Broad Institute Genome Sequencing Center for Infectious Disease"/>
            <person name="Wu L."/>
            <person name="Ma J."/>
        </authorList>
    </citation>
    <scope>NUCLEOTIDE SEQUENCE [LARGE SCALE GENOMIC DNA]</scope>
    <source>
        <strain evidence="3">CCUG 70865</strain>
    </source>
</reference>
<dbReference type="RefSeq" id="WP_379816632.1">
    <property type="nucleotide sequence ID" value="NZ_JBHUDZ010000005.1"/>
</dbReference>
<keyword evidence="1" id="KW-0812">Transmembrane</keyword>
<comment type="caution">
    <text evidence="2">The sequence shown here is derived from an EMBL/GenBank/DDBJ whole genome shotgun (WGS) entry which is preliminary data.</text>
</comment>
<protein>
    <submittedName>
        <fullName evidence="2">Uncharacterized protein</fullName>
    </submittedName>
</protein>
<dbReference type="EMBL" id="JBHUDZ010000005">
    <property type="protein sequence ID" value="MFD1602125.1"/>
    <property type="molecule type" value="Genomic_DNA"/>
</dbReference>
<feature type="transmembrane region" description="Helical" evidence="1">
    <location>
        <begin position="71"/>
        <end position="94"/>
    </location>
</feature>
<evidence type="ECO:0000256" key="1">
    <source>
        <dbReference type="SAM" id="Phobius"/>
    </source>
</evidence>
<evidence type="ECO:0000313" key="2">
    <source>
        <dbReference type="EMBL" id="MFD1602125.1"/>
    </source>
</evidence>
<keyword evidence="3" id="KW-1185">Reference proteome</keyword>
<feature type="transmembrane region" description="Helical" evidence="1">
    <location>
        <begin position="47"/>
        <end position="64"/>
    </location>
</feature>
<organism evidence="2 3">
    <name type="scientific">Flavobacterium artemisiae</name>
    <dbReference type="NCBI Taxonomy" id="2126556"/>
    <lineage>
        <taxon>Bacteria</taxon>
        <taxon>Pseudomonadati</taxon>
        <taxon>Bacteroidota</taxon>
        <taxon>Flavobacteriia</taxon>
        <taxon>Flavobacteriales</taxon>
        <taxon>Flavobacteriaceae</taxon>
        <taxon>Flavobacterium</taxon>
    </lineage>
</organism>